<dbReference type="GeneID" id="92354714"/>
<proteinExistence type="predicted"/>
<gene>
    <name evidence="3" type="ORF">SJAV_17610</name>
</gene>
<evidence type="ECO:0000313" key="3">
    <source>
        <dbReference type="EMBL" id="BFH73817.1"/>
    </source>
</evidence>
<dbReference type="AlphaFoldDB" id="A0AAT9GSC7"/>
<dbReference type="Gene3D" id="1.20.1250.20">
    <property type="entry name" value="MFS general substrate transporter like domains"/>
    <property type="match status" value="2"/>
</dbReference>
<feature type="transmembrane region" description="Helical" evidence="1">
    <location>
        <begin position="315"/>
        <end position="335"/>
    </location>
</feature>
<reference evidence="3" key="1">
    <citation type="submission" date="2024-03" db="EMBL/GenBank/DDBJ databases">
        <title>Complete genome sequence of Sulfurisphaera javensis strain KD-1.</title>
        <authorList>
            <person name="Sakai H."/>
            <person name="Nur N."/>
            <person name="Suwanto A."/>
            <person name="Kurosawa N."/>
        </authorList>
    </citation>
    <scope>NUCLEOTIDE SEQUENCE</scope>
    <source>
        <strain evidence="3">KD-1</strain>
    </source>
</reference>
<evidence type="ECO:0000259" key="2">
    <source>
        <dbReference type="PROSITE" id="PS50850"/>
    </source>
</evidence>
<dbReference type="RefSeq" id="WP_369609381.1">
    <property type="nucleotide sequence ID" value="NZ_AP031322.1"/>
</dbReference>
<accession>A0AAT9GSC7</accession>
<dbReference type="PANTHER" id="PTHR23537">
    <property type="match status" value="1"/>
</dbReference>
<dbReference type="InterPro" id="IPR010645">
    <property type="entry name" value="MFS_4"/>
</dbReference>
<dbReference type="KEGG" id="sjv:SJAV_17610"/>
<evidence type="ECO:0000256" key="1">
    <source>
        <dbReference type="SAM" id="Phobius"/>
    </source>
</evidence>
<dbReference type="InterPro" id="IPR020846">
    <property type="entry name" value="MFS_dom"/>
</dbReference>
<dbReference type="SUPFAM" id="SSF103473">
    <property type="entry name" value="MFS general substrate transporter"/>
    <property type="match status" value="1"/>
</dbReference>
<feature type="transmembrane region" description="Helical" evidence="1">
    <location>
        <begin position="125"/>
        <end position="147"/>
    </location>
</feature>
<sequence length="361" mass="40302">MRKEFFISWTATSIQLMIRLSWGVIAVIFSKLLDLNSLEIGLVLSLFYLGYISSSILWGFYIDYIGPKKVIFISSVISGIFLLPIFFVHNVIELYLIYLIEGFSTAGLFPSSVKVISYLGNVTTYISLLESSAPIVLLILSILSSIILVYWNYFYIAIILVLLLVSFFSFFIKINHIPTKGMKNIILNKKMIKVSIIRAGELWGTWGTSSWLFPFLVLYDDIDKTSAEVLFFIYSLGQVVSIIVASRVKNEKSAVLFSLIFFILSSVIIAFIKSFYLLSPIAFILGLSSFLYRPTTDSLIVKIMGNENAGKSMGFANAVSQIGSLIAPIYVGLMIFLGFKVLAIIGLSIGPLVSLILLFFV</sequence>
<dbReference type="PROSITE" id="PS50850">
    <property type="entry name" value="MFS"/>
    <property type="match status" value="1"/>
</dbReference>
<feature type="transmembrane region" description="Helical" evidence="1">
    <location>
        <begin position="40"/>
        <end position="61"/>
    </location>
</feature>
<name>A0AAT9GSC7_9CREN</name>
<feature type="transmembrane region" description="Helical" evidence="1">
    <location>
        <begin position="229"/>
        <end position="246"/>
    </location>
</feature>
<dbReference type="GO" id="GO:0022857">
    <property type="term" value="F:transmembrane transporter activity"/>
    <property type="evidence" value="ECO:0007669"/>
    <property type="project" value="InterPro"/>
</dbReference>
<dbReference type="InterPro" id="IPR011701">
    <property type="entry name" value="MFS"/>
</dbReference>
<protein>
    <submittedName>
        <fullName evidence="3">MFS transporter</fullName>
    </submittedName>
</protein>
<dbReference type="InterPro" id="IPR036259">
    <property type="entry name" value="MFS_trans_sf"/>
</dbReference>
<keyword evidence="1" id="KW-1133">Transmembrane helix</keyword>
<feature type="transmembrane region" description="Helical" evidence="1">
    <location>
        <begin position="153"/>
        <end position="174"/>
    </location>
</feature>
<feature type="transmembrane region" description="Helical" evidence="1">
    <location>
        <begin position="341"/>
        <end position="360"/>
    </location>
</feature>
<feature type="transmembrane region" description="Helical" evidence="1">
    <location>
        <begin position="70"/>
        <end position="89"/>
    </location>
</feature>
<feature type="transmembrane region" description="Helical" evidence="1">
    <location>
        <begin position="195"/>
        <end position="217"/>
    </location>
</feature>
<feature type="domain" description="Major facilitator superfamily (MFS) profile" evidence="2">
    <location>
        <begin position="159"/>
        <end position="361"/>
    </location>
</feature>
<keyword evidence="1" id="KW-0812">Transmembrane</keyword>
<dbReference type="PANTHER" id="PTHR23537:SF1">
    <property type="entry name" value="SUGAR TRANSPORTER"/>
    <property type="match status" value="1"/>
</dbReference>
<feature type="transmembrane region" description="Helical" evidence="1">
    <location>
        <begin position="253"/>
        <end position="271"/>
    </location>
</feature>
<dbReference type="Pfam" id="PF07690">
    <property type="entry name" value="MFS_1"/>
    <property type="match status" value="2"/>
</dbReference>
<organism evidence="3">
    <name type="scientific">Sulfurisphaera javensis</name>
    <dbReference type="NCBI Taxonomy" id="2049879"/>
    <lineage>
        <taxon>Archaea</taxon>
        <taxon>Thermoproteota</taxon>
        <taxon>Thermoprotei</taxon>
        <taxon>Sulfolobales</taxon>
        <taxon>Sulfolobaceae</taxon>
        <taxon>Sulfurisphaera</taxon>
    </lineage>
</organism>
<keyword evidence="1" id="KW-0472">Membrane</keyword>
<dbReference type="EMBL" id="AP031322">
    <property type="protein sequence ID" value="BFH73817.1"/>
    <property type="molecule type" value="Genomic_DNA"/>
</dbReference>
<feature type="transmembrane region" description="Helical" evidence="1">
    <location>
        <begin position="95"/>
        <end position="113"/>
    </location>
</feature>
<feature type="transmembrane region" description="Helical" evidence="1">
    <location>
        <begin position="277"/>
        <end position="294"/>
    </location>
</feature>
<feature type="transmembrane region" description="Helical" evidence="1">
    <location>
        <begin position="7"/>
        <end position="28"/>
    </location>
</feature>